<feature type="transmembrane region" description="Helical" evidence="1">
    <location>
        <begin position="22"/>
        <end position="41"/>
    </location>
</feature>
<dbReference type="Proteomes" id="UP000316304">
    <property type="component" value="Unassembled WGS sequence"/>
</dbReference>
<keyword evidence="1" id="KW-0472">Membrane</keyword>
<gene>
    <name evidence="2" type="ORF">Pla52o_20370</name>
</gene>
<reference evidence="2 3" key="1">
    <citation type="submission" date="2019-02" db="EMBL/GenBank/DDBJ databases">
        <title>Deep-cultivation of Planctomycetes and their phenomic and genomic characterization uncovers novel biology.</title>
        <authorList>
            <person name="Wiegand S."/>
            <person name="Jogler M."/>
            <person name="Boedeker C."/>
            <person name="Pinto D."/>
            <person name="Vollmers J."/>
            <person name="Rivas-Marin E."/>
            <person name="Kohn T."/>
            <person name="Peeters S.H."/>
            <person name="Heuer A."/>
            <person name="Rast P."/>
            <person name="Oberbeckmann S."/>
            <person name="Bunk B."/>
            <person name="Jeske O."/>
            <person name="Meyerdierks A."/>
            <person name="Storesund J.E."/>
            <person name="Kallscheuer N."/>
            <person name="Luecker S."/>
            <person name="Lage O.M."/>
            <person name="Pohl T."/>
            <person name="Merkel B.J."/>
            <person name="Hornburger P."/>
            <person name="Mueller R.-W."/>
            <person name="Bruemmer F."/>
            <person name="Labrenz M."/>
            <person name="Spormann A.M."/>
            <person name="Op Den Camp H."/>
            <person name="Overmann J."/>
            <person name="Amann R."/>
            <person name="Jetten M.S.M."/>
            <person name="Mascher T."/>
            <person name="Medema M.H."/>
            <person name="Devos D.P."/>
            <person name="Kaster A.-K."/>
            <person name="Ovreas L."/>
            <person name="Rohde M."/>
            <person name="Galperin M.Y."/>
            <person name="Jogler C."/>
        </authorList>
    </citation>
    <scope>NUCLEOTIDE SEQUENCE [LARGE SCALE GENOMIC DNA]</scope>
    <source>
        <strain evidence="2 3">Pla52o</strain>
    </source>
</reference>
<evidence type="ECO:0000313" key="3">
    <source>
        <dbReference type="Proteomes" id="UP000316304"/>
    </source>
</evidence>
<keyword evidence="1" id="KW-0812">Transmembrane</keyword>
<evidence type="ECO:0008006" key="4">
    <source>
        <dbReference type="Google" id="ProtNLM"/>
    </source>
</evidence>
<comment type="caution">
    <text evidence="2">The sequence shown here is derived from an EMBL/GenBank/DDBJ whole genome shotgun (WGS) entry which is preliminary data.</text>
</comment>
<organism evidence="2 3">
    <name type="scientific">Novipirellula galeiformis</name>
    <dbReference type="NCBI Taxonomy" id="2528004"/>
    <lineage>
        <taxon>Bacteria</taxon>
        <taxon>Pseudomonadati</taxon>
        <taxon>Planctomycetota</taxon>
        <taxon>Planctomycetia</taxon>
        <taxon>Pirellulales</taxon>
        <taxon>Pirellulaceae</taxon>
        <taxon>Novipirellula</taxon>
    </lineage>
</organism>
<evidence type="ECO:0000313" key="2">
    <source>
        <dbReference type="EMBL" id="TWU24113.1"/>
    </source>
</evidence>
<proteinExistence type="predicted"/>
<dbReference type="EMBL" id="SJPT01000003">
    <property type="protein sequence ID" value="TWU24113.1"/>
    <property type="molecule type" value="Genomic_DNA"/>
</dbReference>
<keyword evidence="3" id="KW-1185">Reference proteome</keyword>
<keyword evidence="1" id="KW-1133">Transmembrane helix</keyword>
<accession>A0A5C6CGS8</accession>
<protein>
    <recommendedName>
        <fullName evidence="4">DUF4340 domain-containing protein</fullName>
    </recommendedName>
</protein>
<dbReference type="AlphaFoldDB" id="A0A5C6CGS8"/>
<sequence>MASEISHDDKYNDPRARITRRGVLLGVAVIVLAIIGAYVSIVGRRTKIEKSTEFWGQDTITALQIGERFELVSLDAERNEPINLTAMPGLGLLRQALLDDRNYDWSTKATGPIGERLGADEQDDANRIRFRLTDPTAKRVGTVELDFDLNSGWIGTADGAKSVRMNEHTRPKLKNFLTTVMHAEQKRYDFRE</sequence>
<evidence type="ECO:0000256" key="1">
    <source>
        <dbReference type="SAM" id="Phobius"/>
    </source>
</evidence>
<dbReference type="RefSeq" id="WP_146594361.1">
    <property type="nucleotide sequence ID" value="NZ_SJPT01000003.1"/>
</dbReference>
<name>A0A5C6CGS8_9BACT</name>
<dbReference type="OrthoDB" id="268738at2"/>